<dbReference type="Proteomes" id="UP001225933">
    <property type="component" value="Unassembled WGS sequence"/>
</dbReference>
<dbReference type="AlphaFoldDB" id="A0AAJ1VP41"/>
<accession>A0AAJ1VP41</accession>
<evidence type="ECO:0000313" key="2">
    <source>
        <dbReference type="Proteomes" id="UP001225933"/>
    </source>
</evidence>
<proteinExistence type="predicted"/>
<organism evidence="1 2">
    <name type="scientific">Chryseobacterium gambrini</name>
    <dbReference type="NCBI Taxonomy" id="373672"/>
    <lineage>
        <taxon>Bacteria</taxon>
        <taxon>Pseudomonadati</taxon>
        <taxon>Bacteroidota</taxon>
        <taxon>Flavobacteriia</taxon>
        <taxon>Flavobacteriales</taxon>
        <taxon>Weeksellaceae</taxon>
        <taxon>Chryseobacterium group</taxon>
        <taxon>Chryseobacterium</taxon>
    </lineage>
</organism>
<name>A0AAJ1VP41_9FLAO</name>
<gene>
    <name evidence="1" type="ORF">QX233_19015</name>
</gene>
<dbReference type="Gene3D" id="1.10.30.50">
    <property type="match status" value="1"/>
</dbReference>
<protein>
    <recommendedName>
        <fullName evidence="3">TIGR02646 family protein</fullName>
    </recommendedName>
</protein>
<sequence>MIQITRKDYNDIPEPLTRPGTFRQIERAVAEMNGDKYNTTYYKDEVVVNKLKAFSVHKDNLDAGDKPKCYYCESYVDHVATLQVEHFRPKAKVDEIDNNSLSHLGYYWLGLEWSNLLLSCPSCNGKNAKGNRFPLVDFNNRARAINPIRNSPLSFDRTHCIANQSPLLDEEPLLINPEYEDPTPYLTFNDVGQIQGIGEKGEKTVDILKLYRDPLLAARQVKLNEIIKNIKLACAARAMGKINDDGLKVWLEAECTKVLELDNVRNEYCLWGRHIIANFESCVVSKIAIYKDELRDAFQEVR</sequence>
<comment type="caution">
    <text evidence="1">The sequence shown here is derived from an EMBL/GenBank/DDBJ whole genome shotgun (WGS) entry which is preliminary data.</text>
</comment>
<evidence type="ECO:0008006" key="3">
    <source>
        <dbReference type="Google" id="ProtNLM"/>
    </source>
</evidence>
<dbReference type="EMBL" id="JAUHGV010000031">
    <property type="protein sequence ID" value="MDN4014569.1"/>
    <property type="molecule type" value="Genomic_DNA"/>
</dbReference>
<dbReference type="RefSeq" id="WP_214590350.1">
    <property type="nucleotide sequence ID" value="NZ_JAUHGV010000031.1"/>
</dbReference>
<evidence type="ECO:0000313" key="1">
    <source>
        <dbReference type="EMBL" id="MDN4014569.1"/>
    </source>
</evidence>
<reference evidence="1" key="1">
    <citation type="submission" date="2023-06" db="EMBL/GenBank/DDBJ databases">
        <title>Two Chryseobacterium gambrini strains from China.</title>
        <authorList>
            <person name="Zeng J."/>
            <person name="Wu Y."/>
        </authorList>
    </citation>
    <scope>NUCLEOTIDE SEQUENCE</scope>
    <source>
        <strain evidence="1">SQ219</strain>
    </source>
</reference>